<evidence type="ECO:0000313" key="3">
    <source>
        <dbReference type="Proteomes" id="UP000799429"/>
    </source>
</evidence>
<feature type="chain" id="PRO_5040316314" evidence="1">
    <location>
        <begin position="18"/>
        <end position="104"/>
    </location>
</feature>
<dbReference type="Proteomes" id="UP000799429">
    <property type="component" value="Unassembled WGS sequence"/>
</dbReference>
<name>A0A9P4SE80_9PEZI</name>
<keyword evidence="1" id="KW-0732">Signal</keyword>
<sequence>MKVFAIALLSLPFVVLATPQPSTSLSESDIDLFKAAFEGFEVSGETLKREVDSPLQKKALYQFCGACVNHLTCCNLCNVGTTGTMCSIICGKNCGFGSRGWDRW</sequence>
<dbReference type="EMBL" id="MU006091">
    <property type="protein sequence ID" value="KAF2841141.1"/>
    <property type="molecule type" value="Genomic_DNA"/>
</dbReference>
<reference evidence="2" key="1">
    <citation type="journal article" date="2020" name="Stud. Mycol.">
        <title>101 Dothideomycetes genomes: a test case for predicting lifestyles and emergence of pathogens.</title>
        <authorList>
            <person name="Haridas S."/>
            <person name="Albert R."/>
            <person name="Binder M."/>
            <person name="Bloem J."/>
            <person name="Labutti K."/>
            <person name="Salamov A."/>
            <person name="Andreopoulos B."/>
            <person name="Baker S."/>
            <person name="Barry K."/>
            <person name="Bills G."/>
            <person name="Bluhm B."/>
            <person name="Cannon C."/>
            <person name="Castanera R."/>
            <person name="Culley D."/>
            <person name="Daum C."/>
            <person name="Ezra D."/>
            <person name="Gonzalez J."/>
            <person name="Henrissat B."/>
            <person name="Kuo A."/>
            <person name="Liang C."/>
            <person name="Lipzen A."/>
            <person name="Lutzoni F."/>
            <person name="Magnuson J."/>
            <person name="Mondo S."/>
            <person name="Nolan M."/>
            <person name="Ohm R."/>
            <person name="Pangilinan J."/>
            <person name="Park H.-J."/>
            <person name="Ramirez L."/>
            <person name="Alfaro M."/>
            <person name="Sun H."/>
            <person name="Tritt A."/>
            <person name="Yoshinaga Y."/>
            <person name="Zwiers L.-H."/>
            <person name="Turgeon B."/>
            <person name="Goodwin S."/>
            <person name="Spatafora J."/>
            <person name="Crous P."/>
            <person name="Grigoriev I."/>
        </authorList>
    </citation>
    <scope>NUCLEOTIDE SEQUENCE</scope>
    <source>
        <strain evidence="2">CBS 101060</strain>
    </source>
</reference>
<gene>
    <name evidence="2" type="ORF">M501DRAFT_1013954</name>
</gene>
<comment type="caution">
    <text evidence="2">The sequence shown here is derived from an EMBL/GenBank/DDBJ whole genome shotgun (WGS) entry which is preliminary data.</text>
</comment>
<proteinExistence type="predicted"/>
<feature type="signal peptide" evidence="1">
    <location>
        <begin position="1"/>
        <end position="17"/>
    </location>
</feature>
<evidence type="ECO:0000313" key="2">
    <source>
        <dbReference type="EMBL" id="KAF2841141.1"/>
    </source>
</evidence>
<dbReference type="AlphaFoldDB" id="A0A9P4SE80"/>
<organism evidence="2 3">
    <name type="scientific">Patellaria atrata CBS 101060</name>
    <dbReference type="NCBI Taxonomy" id="1346257"/>
    <lineage>
        <taxon>Eukaryota</taxon>
        <taxon>Fungi</taxon>
        <taxon>Dikarya</taxon>
        <taxon>Ascomycota</taxon>
        <taxon>Pezizomycotina</taxon>
        <taxon>Dothideomycetes</taxon>
        <taxon>Dothideomycetes incertae sedis</taxon>
        <taxon>Patellariales</taxon>
        <taxon>Patellariaceae</taxon>
        <taxon>Patellaria</taxon>
    </lineage>
</organism>
<protein>
    <submittedName>
        <fullName evidence="2">Uncharacterized protein</fullName>
    </submittedName>
</protein>
<evidence type="ECO:0000256" key="1">
    <source>
        <dbReference type="SAM" id="SignalP"/>
    </source>
</evidence>
<keyword evidence="3" id="KW-1185">Reference proteome</keyword>
<accession>A0A9P4SE80</accession>